<dbReference type="Proteomes" id="UP000663841">
    <property type="component" value="Unassembled WGS sequence"/>
</dbReference>
<dbReference type="InterPro" id="IPR038491">
    <property type="entry name" value="Velvet_dom_sf"/>
</dbReference>
<dbReference type="PROSITE" id="PS51821">
    <property type="entry name" value="VELVET"/>
    <property type="match status" value="1"/>
</dbReference>
<gene>
    <name evidence="7" type="ORF">RDB_LOCUS20856</name>
</gene>
<feature type="region of interest" description="Disordered" evidence="5">
    <location>
        <begin position="192"/>
        <end position="229"/>
    </location>
</feature>
<feature type="region of interest" description="Disordered" evidence="5">
    <location>
        <begin position="341"/>
        <end position="368"/>
    </location>
</feature>
<name>A0A8H2X0R9_9AGAM</name>
<evidence type="ECO:0000256" key="3">
    <source>
        <dbReference type="ARBA" id="ARBA00023163"/>
    </source>
</evidence>
<dbReference type="EMBL" id="CAJMWW010000062">
    <property type="protein sequence ID" value="CAE6409629.1"/>
    <property type="molecule type" value="Genomic_DNA"/>
</dbReference>
<evidence type="ECO:0000256" key="2">
    <source>
        <dbReference type="ARBA" id="ARBA00023015"/>
    </source>
</evidence>
<evidence type="ECO:0000256" key="1">
    <source>
        <dbReference type="ARBA" id="ARBA00004123"/>
    </source>
</evidence>
<organism evidence="7 8">
    <name type="scientific">Rhizoctonia solani</name>
    <dbReference type="NCBI Taxonomy" id="456999"/>
    <lineage>
        <taxon>Eukaryota</taxon>
        <taxon>Fungi</taxon>
        <taxon>Dikarya</taxon>
        <taxon>Basidiomycota</taxon>
        <taxon>Agaricomycotina</taxon>
        <taxon>Agaricomycetes</taxon>
        <taxon>Cantharellales</taxon>
        <taxon>Ceratobasidiaceae</taxon>
        <taxon>Rhizoctonia</taxon>
    </lineage>
</organism>
<comment type="caution">
    <text evidence="7">The sequence shown here is derived from an EMBL/GenBank/DDBJ whole genome shotgun (WGS) entry which is preliminary data.</text>
</comment>
<keyword evidence="2" id="KW-0805">Transcription regulation</keyword>
<dbReference type="Pfam" id="PF11754">
    <property type="entry name" value="Velvet"/>
    <property type="match status" value="1"/>
</dbReference>
<keyword evidence="4" id="KW-0539">Nucleus</keyword>
<accession>A0A8H2X0R9</accession>
<comment type="subcellular location">
    <subcellularLocation>
        <location evidence="1">Nucleus</location>
    </subcellularLocation>
</comment>
<evidence type="ECO:0000256" key="5">
    <source>
        <dbReference type="SAM" id="MobiDB-lite"/>
    </source>
</evidence>
<sequence>MAPGTMAENLPVPAHGKNLSCTTNAFISRCSDAGTNIKAWGMQGQVCVLCIFAPRSGHLSEQSRPPSTRLASSLSLGGIVLPHSSMCNNFTTYPRTQDMYIGKPIRNVVGPFAGRTIRSELEEYQKPDLGRKFAKRDRRPVDPPPVVRLRMFDVKDEGTPNQREEEIPAESIETTGLIAHVDLFAVKPPAGMSFEDTEDYPEPTIDTGEPQPPNQASSSQQGRRISDHSVDVSEDAVLTSAVFGSSFVHAVKINDTEGKTVILFVFADLSVKIEGHFVYRYRCFNLFSRVAGSDDVPITAELLSGIFVIYSTKEFPGLQASTTLTKHLGRWGVRVNLRETSRGKRNRRGDEDGEEDDGSSGGGDVIVDEGQGVHFYSRSYLSQQTPQIMFRPPDSHQGEGSYGNAP</sequence>
<evidence type="ECO:0000256" key="4">
    <source>
        <dbReference type="ARBA" id="ARBA00023242"/>
    </source>
</evidence>
<proteinExistence type="predicted"/>
<feature type="domain" description="Velvet" evidence="6">
    <location>
        <begin position="114"/>
        <end position="338"/>
    </location>
</feature>
<dbReference type="GO" id="GO:0005634">
    <property type="term" value="C:nucleus"/>
    <property type="evidence" value="ECO:0007669"/>
    <property type="project" value="UniProtKB-SubCell"/>
</dbReference>
<feature type="region of interest" description="Disordered" evidence="5">
    <location>
        <begin position="384"/>
        <end position="406"/>
    </location>
</feature>
<evidence type="ECO:0000313" key="7">
    <source>
        <dbReference type="EMBL" id="CAE6409629.1"/>
    </source>
</evidence>
<keyword evidence="3" id="KW-0804">Transcription</keyword>
<dbReference type="InterPro" id="IPR037525">
    <property type="entry name" value="Velvet_dom"/>
</dbReference>
<evidence type="ECO:0000259" key="6">
    <source>
        <dbReference type="PROSITE" id="PS51821"/>
    </source>
</evidence>
<protein>
    <recommendedName>
        <fullName evidence="6">Velvet domain-containing protein</fullName>
    </recommendedName>
</protein>
<dbReference type="AlphaFoldDB" id="A0A8H2X0R9"/>
<dbReference type="Gene3D" id="2.60.40.3960">
    <property type="entry name" value="Velvet domain"/>
    <property type="match status" value="1"/>
</dbReference>
<dbReference type="InterPro" id="IPR021740">
    <property type="entry name" value="Velvet"/>
</dbReference>
<dbReference type="PANTHER" id="PTHR33572">
    <property type="entry name" value="SPORE DEVELOPMENT REGULATOR VOSA"/>
    <property type="match status" value="1"/>
</dbReference>
<dbReference type="PANTHER" id="PTHR33572:SF3">
    <property type="entry name" value="VELVET COMPLEX SUBUNIT B"/>
    <property type="match status" value="1"/>
</dbReference>
<reference evidence="7" key="1">
    <citation type="submission" date="2021-01" db="EMBL/GenBank/DDBJ databases">
        <authorList>
            <person name="Kaushik A."/>
        </authorList>
    </citation>
    <scope>NUCLEOTIDE SEQUENCE</scope>
    <source>
        <strain evidence="7">AG3-T5</strain>
    </source>
</reference>
<evidence type="ECO:0000313" key="8">
    <source>
        <dbReference type="Proteomes" id="UP000663841"/>
    </source>
</evidence>